<protein>
    <submittedName>
        <fullName evidence="1">Uncharacterized protein</fullName>
    </submittedName>
</protein>
<sequence>CLWNHPLFGKVPVYDGFSYLLSYYCKGLQRVSFLVCNRYAITDIRQTDERRTSSHLLR</sequence>
<evidence type="ECO:0000313" key="2">
    <source>
        <dbReference type="Proteomes" id="UP000000759"/>
    </source>
</evidence>
<gene>
    <name evidence="1" type="ORF">PHATRDRAFT_46545</name>
</gene>
<reference evidence="2" key="2">
    <citation type="submission" date="2008-08" db="EMBL/GenBank/DDBJ databases">
        <authorList>
            <consortium name="Diatom Consortium"/>
            <person name="Grigoriev I."/>
            <person name="Grimwood J."/>
            <person name="Kuo A."/>
            <person name="Otillar R.P."/>
            <person name="Salamov A."/>
            <person name="Detter J.C."/>
            <person name="Lindquist E."/>
            <person name="Shapiro H."/>
            <person name="Lucas S."/>
            <person name="Glavina del Rio T."/>
            <person name="Pitluck S."/>
            <person name="Rokhsar D."/>
            <person name="Bowler C."/>
        </authorList>
    </citation>
    <scope>GENOME REANNOTATION</scope>
    <source>
        <strain evidence="2">CCAP 1055/1</strain>
    </source>
</reference>
<accession>B7G1L0</accession>
<dbReference type="GeneID" id="7201837"/>
<dbReference type="Proteomes" id="UP000000759">
    <property type="component" value="Chromosome 10"/>
</dbReference>
<dbReference type="PaxDb" id="2850-Phatr46545"/>
<feature type="non-terminal residue" evidence="1">
    <location>
        <position position="1"/>
    </location>
</feature>
<dbReference type="KEGG" id="pti:PHATRDRAFT_46545"/>
<evidence type="ECO:0000313" key="1">
    <source>
        <dbReference type="EMBL" id="EEC47699.1"/>
    </source>
</evidence>
<dbReference type="AlphaFoldDB" id="B7G1L0"/>
<organism evidence="1 2">
    <name type="scientific">Phaeodactylum tricornutum (strain CCAP 1055/1)</name>
    <dbReference type="NCBI Taxonomy" id="556484"/>
    <lineage>
        <taxon>Eukaryota</taxon>
        <taxon>Sar</taxon>
        <taxon>Stramenopiles</taxon>
        <taxon>Ochrophyta</taxon>
        <taxon>Bacillariophyta</taxon>
        <taxon>Bacillariophyceae</taxon>
        <taxon>Bacillariophycidae</taxon>
        <taxon>Naviculales</taxon>
        <taxon>Phaeodactylaceae</taxon>
        <taxon>Phaeodactylum</taxon>
    </lineage>
</organism>
<dbReference type="RefSeq" id="XP_002181047.1">
    <property type="nucleotide sequence ID" value="XM_002181011.1"/>
</dbReference>
<dbReference type="EMBL" id="CM000613">
    <property type="protein sequence ID" value="EEC47699.1"/>
    <property type="molecule type" value="Genomic_DNA"/>
</dbReference>
<keyword evidence="2" id="KW-1185">Reference proteome</keyword>
<proteinExistence type="predicted"/>
<reference evidence="1 2" key="1">
    <citation type="journal article" date="2008" name="Nature">
        <title>The Phaeodactylum genome reveals the evolutionary history of diatom genomes.</title>
        <authorList>
            <person name="Bowler C."/>
            <person name="Allen A.E."/>
            <person name="Badger J.H."/>
            <person name="Grimwood J."/>
            <person name="Jabbari K."/>
            <person name="Kuo A."/>
            <person name="Maheswari U."/>
            <person name="Martens C."/>
            <person name="Maumus F."/>
            <person name="Otillar R.P."/>
            <person name="Rayko E."/>
            <person name="Salamov A."/>
            <person name="Vandepoele K."/>
            <person name="Beszteri B."/>
            <person name="Gruber A."/>
            <person name="Heijde M."/>
            <person name="Katinka M."/>
            <person name="Mock T."/>
            <person name="Valentin K."/>
            <person name="Verret F."/>
            <person name="Berges J.A."/>
            <person name="Brownlee C."/>
            <person name="Cadoret J.P."/>
            <person name="Chiovitti A."/>
            <person name="Choi C.J."/>
            <person name="Coesel S."/>
            <person name="De Martino A."/>
            <person name="Detter J.C."/>
            <person name="Durkin C."/>
            <person name="Falciatore A."/>
            <person name="Fournet J."/>
            <person name="Haruta M."/>
            <person name="Huysman M.J."/>
            <person name="Jenkins B.D."/>
            <person name="Jiroutova K."/>
            <person name="Jorgensen R.E."/>
            <person name="Joubert Y."/>
            <person name="Kaplan A."/>
            <person name="Kroger N."/>
            <person name="Kroth P.G."/>
            <person name="La Roche J."/>
            <person name="Lindquist E."/>
            <person name="Lommer M."/>
            <person name="Martin-Jezequel V."/>
            <person name="Lopez P.J."/>
            <person name="Lucas S."/>
            <person name="Mangogna M."/>
            <person name="McGinnis K."/>
            <person name="Medlin L.K."/>
            <person name="Montsant A."/>
            <person name="Oudot-Le Secq M.P."/>
            <person name="Napoli C."/>
            <person name="Obornik M."/>
            <person name="Parker M.S."/>
            <person name="Petit J.L."/>
            <person name="Porcel B.M."/>
            <person name="Poulsen N."/>
            <person name="Robison M."/>
            <person name="Rychlewski L."/>
            <person name="Rynearson T.A."/>
            <person name="Schmutz J."/>
            <person name="Shapiro H."/>
            <person name="Siaut M."/>
            <person name="Stanley M."/>
            <person name="Sussman M.R."/>
            <person name="Taylor A.R."/>
            <person name="Vardi A."/>
            <person name="von Dassow P."/>
            <person name="Vyverman W."/>
            <person name="Willis A."/>
            <person name="Wyrwicz L.S."/>
            <person name="Rokhsar D.S."/>
            <person name="Weissenbach J."/>
            <person name="Armbrust E.V."/>
            <person name="Green B.R."/>
            <person name="Van de Peer Y."/>
            <person name="Grigoriev I.V."/>
        </authorList>
    </citation>
    <scope>NUCLEOTIDE SEQUENCE [LARGE SCALE GENOMIC DNA]</scope>
    <source>
        <strain evidence="1 2">CCAP 1055/1</strain>
    </source>
</reference>
<name>B7G1L0_PHATC</name>
<dbReference type="InParanoid" id="B7G1L0"/>